<dbReference type="EC" id="1.6.5.-" evidence="6"/>
<keyword evidence="2 6" id="KW-0288">FMN</keyword>
<proteinExistence type="inferred from homology"/>
<dbReference type="Pfam" id="PF02525">
    <property type="entry name" value="Flavodoxin_2"/>
    <property type="match status" value="1"/>
</dbReference>
<evidence type="ECO:0000256" key="4">
    <source>
        <dbReference type="ARBA" id="ARBA00023027"/>
    </source>
</evidence>
<evidence type="ECO:0000256" key="2">
    <source>
        <dbReference type="ARBA" id="ARBA00022643"/>
    </source>
</evidence>
<dbReference type="GO" id="GO:0016655">
    <property type="term" value="F:oxidoreductase activity, acting on NAD(P)H, quinone or similar compound as acceptor"/>
    <property type="evidence" value="ECO:0007669"/>
    <property type="project" value="InterPro"/>
</dbReference>
<evidence type="ECO:0000313" key="8">
    <source>
        <dbReference type="EMBL" id="NEX62310.1"/>
    </source>
</evidence>
<dbReference type="RefSeq" id="WP_163964412.1">
    <property type="nucleotide sequence ID" value="NZ_JAAIVB010000047.1"/>
</dbReference>
<sequence>MKTLLQLNSSLFSANGQSSRLADSFVSRFKAGNPETRVITRDLAADPIPHLDAERFGAFLSKPEDRTPEQQAVVGFSDALIDELREADVIVLGLPLYNFGVPSQLKAYFDHVARAGVTFRYTENGPVGLLKGKKAYVFAARGGLYAGTARDTQTGYVRDFLRFIGIDDVEFVYAEGLSMGDASKEAALGKAETAIQQLVTPLRAAA</sequence>
<dbReference type="PANTHER" id="PTHR43741:SF2">
    <property type="entry name" value="FMN-DEPENDENT NADH:QUINONE OXIDOREDUCTASE"/>
    <property type="match status" value="1"/>
</dbReference>
<dbReference type="InterPro" id="IPR050104">
    <property type="entry name" value="FMN-dep_NADH:Q_OxRdtase_AzoR1"/>
</dbReference>
<dbReference type="GO" id="GO:0009055">
    <property type="term" value="F:electron transfer activity"/>
    <property type="evidence" value="ECO:0007669"/>
    <property type="project" value="UniProtKB-UniRule"/>
</dbReference>
<dbReference type="Gene3D" id="3.40.50.360">
    <property type="match status" value="1"/>
</dbReference>
<keyword evidence="3 6" id="KW-0560">Oxidoreductase</keyword>
<dbReference type="HAMAP" id="MF_01216">
    <property type="entry name" value="Azoreductase_type1"/>
    <property type="match status" value="1"/>
</dbReference>
<dbReference type="EC" id="1.7.1.17" evidence="6"/>
<keyword evidence="4 6" id="KW-0520">NAD</keyword>
<evidence type="ECO:0000256" key="6">
    <source>
        <dbReference type="HAMAP-Rule" id="MF_01216"/>
    </source>
</evidence>
<evidence type="ECO:0000256" key="3">
    <source>
        <dbReference type="ARBA" id="ARBA00023002"/>
    </source>
</evidence>
<evidence type="ECO:0000256" key="1">
    <source>
        <dbReference type="ARBA" id="ARBA00022630"/>
    </source>
</evidence>
<dbReference type="PANTHER" id="PTHR43741">
    <property type="entry name" value="FMN-DEPENDENT NADH-AZOREDUCTASE 1"/>
    <property type="match status" value="1"/>
</dbReference>
<comment type="subunit">
    <text evidence="6">Homodimer.</text>
</comment>
<comment type="catalytic activity">
    <reaction evidence="6">
        <text>2 a quinone + NADH + H(+) = 2 a 1,4-benzosemiquinone + NAD(+)</text>
        <dbReference type="Rhea" id="RHEA:65952"/>
        <dbReference type="ChEBI" id="CHEBI:15378"/>
        <dbReference type="ChEBI" id="CHEBI:57540"/>
        <dbReference type="ChEBI" id="CHEBI:57945"/>
        <dbReference type="ChEBI" id="CHEBI:132124"/>
        <dbReference type="ChEBI" id="CHEBI:134225"/>
    </reaction>
</comment>
<accession>A0A6B3SN42</accession>
<dbReference type="EMBL" id="JAAIVB010000047">
    <property type="protein sequence ID" value="NEX62310.1"/>
    <property type="molecule type" value="Genomic_DNA"/>
</dbReference>
<comment type="caution">
    <text evidence="6">Lacks conserved residue(s) required for the propagation of feature annotation.</text>
</comment>
<dbReference type="InterPro" id="IPR003680">
    <property type="entry name" value="Flavodoxin_fold"/>
</dbReference>
<dbReference type="InterPro" id="IPR029039">
    <property type="entry name" value="Flavoprotein-like_sf"/>
</dbReference>
<gene>
    <name evidence="6" type="primary">azoR</name>
    <name evidence="8" type="ORF">G3574_14570</name>
</gene>
<evidence type="ECO:0000313" key="9">
    <source>
        <dbReference type="Proteomes" id="UP000482155"/>
    </source>
</evidence>
<comment type="catalytic activity">
    <reaction evidence="5">
        <text>N,N-dimethyl-1,4-phenylenediamine + anthranilate + 2 NAD(+) = 2-(4-dimethylaminophenyl)diazenylbenzoate + 2 NADH + 2 H(+)</text>
        <dbReference type="Rhea" id="RHEA:55872"/>
        <dbReference type="ChEBI" id="CHEBI:15378"/>
        <dbReference type="ChEBI" id="CHEBI:15783"/>
        <dbReference type="ChEBI" id="CHEBI:16567"/>
        <dbReference type="ChEBI" id="CHEBI:57540"/>
        <dbReference type="ChEBI" id="CHEBI:57945"/>
        <dbReference type="ChEBI" id="CHEBI:71579"/>
        <dbReference type="EC" id="1.7.1.17"/>
    </reaction>
    <physiologicalReaction direction="right-to-left" evidence="5">
        <dbReference type="Rhea" id="RHEA:55874"/>
    </physiologicalReaction>
</comment>
<organism evidence="8 9">
    <name type="scientific">Noviherbaspirillum galbum</name>
    <dbReference type="NCBI Taxonomy" id="2709383"/>
    <lineage>
        <taxon>Bacteria</taxon>
        <taxon>Pseudomonadati</taxon>
        <taxon>Pseudomonadota</taxon>
        <taxon>Betaproteobacteria</taxon>
        <taxon>Burkholderiales</taxon>
        <taxon>Oxalobacteraceae</taxon>
        <taxon>Noviherbaspirillum</taxon>
    </lineage>
</organism>
<reference evidence="8 9" key="1">
    <citation type="submission" date="2020-02" db="EMBL/GenBank/DDBJ databases">
        <authorList>
            <person name="Kim M.K."/>
        </authorList>
    </citation>
    <scope>NUCLEOTIDE SEQUENCE [LARGE SCALE GENOMIC DNA]</scope>
    <source>
        <strain evidence="8 9">17J57-3</strain>
    </source>
</reference>
<dbReference type="SUPFAM" id="SSF52218">
    <property type="entry name" value="Flavoproteins"/>
    <property type="match status" value="1"/>
</dbReference>
<keyword evidence="1 6" id="KW-0285">Flavoprotein</keyword>
<feature type="binding site" evidence="6">
    <location>
        <position position="10"/>
    </location>
    <ligand>
        <name>FMN</name>
        <dbReference type="ChEBI" id="CHEBI:58210"/>
    </ligand>
</feature>
<evidence type="ECO:0000256" key="5">
    <source>
        <dbReference type="ARBA" id="ARBA00048542"/>
    </source>
</evidence>
<comment type="caution">
    <text evidence="8">The sequence shown here is derived from an EMBL/GenBank/DDBJ whole genome shotgun (WGS) entry which is preliminary data.</text>
</comment>
<comment type="cofactor">
    <cofactor evidence="6">
        <name>FMN</name>
        <dbReference type="ChEBI" id="CHEBI:58210"/>
    </cofactor>
    <text evidence="6">Binds 1 FMN per subunit.</text>
</comment>
<name>A0A6B3SN42_9BURK</name>
<dbReference type="GO" id="GO:0016652">
    <property type="term" value="F:oxidoreductase activity, acting on NAD(P)H as acceptor"/>
    <property type="evidence" value="ECO:0007669"/>
    <property type="project" value="UniProtKB-UniRule"/>
</dbReference>
<comment type="function">
    <text evidence="6">Also exhibits azoreductase activity. Catalyzes the reductive cleavage of the azo bond in aromatic azo compounds to the corresponding amines.</text>
</comment>
<keyword evidence="9" id="KW-1185">Reference proteome</keyword>
<protein>
    <recommendedName>
        <fullName evidence="6">FMN dependent NADH:quinone oxidoreductase</fullName>
        <ecNumber evidence="6">1.6.5.-</ecNumber>
    </recommendedName>
    <alternativeName>
        <fullName evidence="6">Azo-dye reductase</fullName>
    </alternativeName>
    <alternativeName>
        <fullName evidence="6">FMN-dependent NADH-azo compound oxidoreductase</fullName>
    </alternativeName>
    <alternativeName>
        <fullName evidence="6">FMN-dependent NADH-azoreductase</fullName>
        <ecNumber evidence="6">1.7.1.17</ecNumber>
    </alternativeName>
</protein>
<dbReference type="InterPro" id="IPR023048">
    <property type="entry name" value="NADH:quinone_OxRdtase_FMN_depd"/>
</dbReference>
<comment type="similarity">
    <text evidence="6">Belongs to the azoreductase type 1 family.</text>
</comment>
<dbReference type="AlphaFoldDB" id="A0A6B3SN42"/>
<dbReference type="Proteomes" id="UP000482155">
    <property type="component" value="Unassembled WGS sequence"/>
</dbReference>
<comment type="function">
    <text evidence="6">Quinone reductase that provides resistance to thiol-specific stress caused by electrophilic quinones.</text>
</comment>
<evidence type="ECO:0000259" key="7">
    <source>
        <dbReference type="Pfam" id="PF02525"/>
    </source>
</evidence>
<dbReference type="GO" id="GO:0010181">
    <property type="term" value="F:FMN binding"/>
    <property type="evidence" value="ECO:0007669"/>
    <property type="project" value="UniProtKB-UniRule"/>
</dbReference>
<feature type="domain" description="Flavodoxin-like fold" evidence="7">
    <location>
        <begin position="3"/>
        <end position="197"/>
    </location>
</feature>